<keyword evidence="1" id="KW-0560">Oxidoreductase</keyword>
<feature type="domain" description="Enoyl reductase (ER)" evidence="2">
    <location>
        <begin position="20"/>
        <end position="366"/>
    </location>
</feature>
<reference evidence="3" key="1">
    <citation type="journal article" date="2014" name="Int. J. Syst. Evol. Microbiol.">
        <title>Complete genome sequence of Corynebacterium casei LMG S-19264T (=DSM 44701T), isolated from a smear-ripened cheese.</title>
        <authorList>
            <consortium name="US DOE Joint Genome Institute (JGI-PGF)"/>
            <person name="Walter F."/>
            <person name="Albersmeier A."/>
            <person name="Kalinowski J."/>
            <person name="Ruckert C."/>
        </authorList>
    </citation>
    <scope>NUCLEOTIDE SEQUENCE</scope>
    <source>
        <strain evidence="3">CGMCC 1.12919</strain>
    </source>
</reference>
<dbReference type="InterPro" id="IPR011032">
    <property type="entry name" value="GroES-like_sf"/>
</dbReference>
<evidence type="ECO:0000313" key="3">
    <source>
        <dbReference type="EMBL" id="GGC59909.1"/>
    </source>
</evidence>
<dbReference type="GO" id="GO:0016628">
    <property type="term" value="F:oxidoreductase activity, acting on the CH-CH group of donors, NAD or NADP as acceptor"/>
    <property type="evidence" value="ECO:0007669"/>
    <property type="project" value="InterPro"/>
</dbReference>
<dbReference type="Pfam" id="PF00107">
    <property type="entry name" value="ADH_zinc_N"/>
    <property type="match status" value="1"/>
</dbReference>
<dbReference type="InterPro" id="IPR045010">
    <property type="entry name" value="MDR_fam"/>
</dbReference>
<dbReference type="SMART" id="SM00829">
    <property type="entry name" value="PKS_ER"/>
    <property type="match status" value="1"/>
</dbReference>
<dbReference type="RefSeq" id="WP_188608854.1">
    <property type="nucleotide sequence ID" value="NZ_BMGG01000003.1"/>
</dbReference>
<dbReference type="CDD" id="cd05288">
    <property type="entry name" value="PGDH"/>
    <property type="match status" value="1"/>
</dbReference>
<dbReference type="Gene3D" id="3.40.50.720">
    <property type="entry name" value="NAD(P)-binding Rossmann-like Domain"/>
    <property type="match status" value="1"/>
</dbReference>
<evidence type="ECO:0000259" key="2">
    <source>
        <dbReference type="SMART" id="SM00829"/>
    </source>
</evidence>
<proteinExistence type="predicted"/>
<accession>A0A916XBM1</accession>
<reference evidence="3" key="2">
    <citation type="submission" date="2020-09" db="EMBL/GenBank/DDBJ databases">
        <authorList>
            <person name="Sun Q."/>
            <person name="Zhou Y."/>
        </authorList>
    </citation>
    <scope>NUCLEOTIDE SEQUENCE</scope>
    <source>
        <strain evidence="3">CGMCC 1.12919</strain>
    </source>
</reference>
<dbReference type="Gene3D" id="3.90.180.10">
    <property type="entry name" value="Medium-chain alcohol dehydrogenases, catalytic domain"/>
    <property type="match status" value="1"/>
</dbReference>
<dbReference type="InterPro" id="IPR020843">
    <property type="entry name" value="ER"/>
</dbReference>
<sequence length="370" mass="40380">MSETYRQWIFAKPMVDDVLGPEQFELRERPIPDLAPNQALVRVRLINIHSATRSRMATGMTRLGDTDLSNYACAQVIRSRDPAFREGDTIACQAGWQDHQVISSLDASVGYGTPNDGVKALNRTNSQWCYALRPEMVRAWPAEVLMDMFGTSGMTAYFGMRQCGPLKPGEQVAVAGASGSVGSIVAQLARIAGCRVIGFAGGADRCRWVVDTLGIDGCIDYRGEDFAERLQAAFPGGIDVFSDGIGGELTATVTGRMNRGGRLLAYGGAGGYYADRLDRPQQRPSLRRMFGISETVEATIAARELRAEAWIVDAFYAERLTAEDDLASLMRSGQLKPISHVVDGFDNLPTAIVDLYRTPHAGKLQVRFEA</sequence>
<dbReference type="InterPro" id="IPR041694">
    <property type="entry name" value="ADH_N_2"/>
</dbReference>
<dbReference type="InterPro" id="IPR036291">
    <property type="entry name" value="NAD(P)-bd_dom_sf"/>
</dbReference>
<dbReference type="SUPFAM" id="SSF51735">
    <property type="entry name" value="NAD(P)-binding Rossmann-fold domains"/>
    <property type="match status" value="1"/>
</dbReference>
<dbReference type="SUPFAM" id="SSF50129">
    <property type="entry name" value="GroES-like"/>
    <property type="match status" value="1"/>
</dbReference>
<dbReference type="Proteomes" id="UP000637002">
    <property type="component" value="Unassembled WGS sequence"/>
</dbReference>
<dbReference type="PANTHER" id="PTHR43205">
    <property type="entry name" value="PROSTAGLANDIN REDUCTASE"/>
    <property type="match status" value="1"/>
</dbReference>
<organism evidence="3 4">
    <name type="scientific">Chelatococcus reniformis</name>
    <dbReference type="NCBI Taxonomy" id="1494448"/>
    <lineage>
        <taxon>Bacteria</taxon>
        <taxon>Pseudomonadati</taxon>
        <taxon>Pseudomonadota</taxon>
        <taxon>Alphaproteobacteria</taxon>
        <taxon>Hyphomicrobiales</taxon>
        <taxon>Chelatococcaceae</taxon>
        <taxon>Chelatococcus</taxon>
    </lineage>
</organism>
<keyword evidence="4" id="KW-1185">Reference proteome</keyword>
<gene>
    <name evidence="3" type="ORF">GCM10010994_18270</name>
</gene>
<evidence type="ECO:0000313" key="4">
    <source>
        <dbReference type="Proteomes" id="UP000637002"/>
    </source>
</evidence>
<dbReference type="AlphaFoldDB" id="A0A916XBM1"/>
<evidence type="ECO:0000256" key="1">
    <source>
        <dbReference type="ARBA" id="ARBA00023002"/>
    </source>
</evidence>
<dbReference type="PANTHER" id="PTHR43205:SF7">
    <property type="entry name" value="PROSTAGLANDIN REDUCTASE 1"/>
    <property type="match status" value="1"/>
</dbReference>
<dbReference type="Pfam" id="PF16884">
    <property type="entry name" value="ADH_N_2"/>
    <property type="match status" value="1"/>
</dbReference>
<comment type="caution">
    <text evidence="3">The sequence shown here is derived from an EMBL/GenBank/DDBJ whole genome shotgun (WGS) entry which is preliminary data.</text>
</comment>
<protein>
    <submittedName>
        <fullName evidence="3">NADP-dependent oxidoreductase</fullName>
    </submittedName>
</protein>
<dbReference type="InterPro" id="IPR013149">
    <property type="entry name" value="ADH-like_C"/>
</dbReference>
<dbReference type="EMBL" id="BMGG01000003">
    <property type="protein sequence ID" value="GGC59909.1"/>
    <property type="molecule type" value="Genomic_DNA"/>
</dbReference>
<name>A0A916XBM1_9HYPH</name>